<reference evidence="6 7" key="1">
    <citation type="submission" date="2018-01" db="EMBL/GenBank/DDBJ databases">
        <title>Draft genome sequence of Jishengella endophytica.</title>
        <authorList>
            <person name="Sahin N."/>
            <person name="Ay H."/>
            <person name="Saygin H."/>
        </authorList>
    </citation>
    <scope>NUCLEOTIDE SEQUENCE [LARGE SCALE GENOMIC DNA]</scope>
    <source>
        <strain evidence="6 7">DSM 45430</strain>
    </source>
</reference>
<evidence type="ECO:0000259" key="5">
    <source>
        <dbReference type="Pfam" id="PF02668"/>
    </source>
</evidence>
<dbReference type="InterPro" id="IPR003819">
    <property type="entry name" value="TauD/TfdA-like"/>
</dbReference>
<keyword evidence="7" id="KW-1185">Reference proteome</keyword>
<dbReference type="InterPro" id="IPR050411">
    <property type="entry name" value="AlphaKG_dependent_hydroxylases"/>
</dbReference>
<feature type="domain" description="TauD/TfdA-like" evidence="5">
    <location>
        <begin position="33"/>
        <end position="290"/>
    </location>
</feature>
<dbReference type="AlphaFoldDB" id="A0A2W2E362"/>
<organism evidence="6 7">
    <name type="scientific">Micromonospora endophytica</name>
    <dbReference type="NCBI Taxonomy" id="515350"/>
    <lineage>
        <taxon>Bacteria</taxon>
        <taxon>Bacillati</taxon>
        <taxon>Actinomycetota</taxon>
        <taxon>Actinomycetes</taxon>
        <taxon>Micromonosporales</taxon>
        <taxon>Micromonosporaceae</taxon>
        <taxon>Micromonospora</taxon>
    </lineage>
</organism>
<proteinExistence type="predicted"/>
<dbReference type="Gene3D" id="3.60.130.10">
    <property type="entry name" value="Clavaminate synthase-like"/>
    <property type="match status" value="1"/>
</dbReference>
<keyword evidence="6" id="KW-0223">Dioxygenase</keyword>
<comment type="caution">
    <text evidence="6">The sequence shown here is derived from an EMBL/GenBank/DDBJ whole genome shotgun (WGS) entry which is preliminary data.</text>
</comment>
<keyword evidence="4" id="KW-0045">Antibiotic biosynthesis</keyword>
<dbReference type="Pfam" id="PF02668">
    <property type="entry name" value="TauD"/>
    <property type="match status" value="1"/>
</dbReference>
<evidence type="ECO:0000313" key="6">
    <source>
        <dbReference type="EMBL" id="PZF99393.1"/>
    </source>
</evidence>
<dbReference type="Proteomes" id="UP000248627">
    <property type="component" value="Unassembled WGS sequence"/>
</dbReference>
<accession>A0A2W2E362</accession>
<dbReference type="RefSeq" id="WP_111242203.1">
    <property type="nucleotide sequence ID" value="NZ_POTX01000024.1"/>
</dbReference>
<dbReference type="PANTHER" id="PTHR10696">
    <property type="entry name" value="GAMMA-BUTYROBETAINE HYDROXYLASE-RELATED"/>
    <property type="match status" value="1"/>
</dbReference>
<evidence type="ECO:0000256" key="1">
    <source>
        <dbReference type="ARBA" id="ARBA00001954"/>
    </source>
</evidence>
<sequence length="299" mass="31918">MPATTPRVLRQLLADATTRATVPAFDPDRDRTPLRLPTWQSIPAATYDTLCARVDTAGFALVEADRPPRQDDLRALADTLGLGEPFVPPLYRRPGTVQVGAAGVSRLTAAGTHAQAPMHPATSAIGQNWHVDGTLQHLGEVRTTLLLCVRPAASGGQSLLFNAAAAFLDLADRDPGAAAALMTPGVLVRTATVNGSDDSTAGPGFAVIDQRLMTRYSRTHTDRWLPASTDPDAVDRALTALDDLAKPGSPYRLEFTMTAGQGIVLANSRVCHGRAPYTDDPDQPRELLRALFTTDLTPR</sequence>
<dbReference type="OrthoDB" id="3391615at2"/>
<evidence type="ECO:0000256" key="4">
    <source>
        <dbReference type="ARBA" id="ARBA00023194"/>
    </source>
</evidence>
<dbReference type="GO" id="GO:0051213">
    <property type="term" value="F:dioxygenase activity"/>
    <property type="evidence" value="ECO:0007669"/>
    <property type="project" value="UniProtKB-KW"/>
</dbReference>
<dbReference type="PANTHER" id="PTHR10696:SF56">
    <property type="entry name" value="TAUD_TFDA-LIKE DOMAIN-CONTAINING PROTEIN"/>
    <property type="match status" value="1"/>
</dbReference>
<evidence type="ECO:0000256" key="2">
    <source>
        <dbReference type="ARBA" id="ARBA00023002"/>
    </source>
</evidence>
<dbReference type="SUPFAM" id="SSF51197">
    <property type="entry name" value="Clavaminate synthase-like"/>
    <property type="match status" value="1"/>
</dbReference>
<dbReference type="EMBL" id="POTX01000024">
    <property type="protein sequence ID" value="PZF99393.1"/>
    <property type="molecule type" value="Genomic_DNA"/>
</dbReference>
<dbReference type="InterPro" id="IPR042098">
    <property type="entry name" value="TauD-like_sf"/>
</dbReference>
<dbReference type="GO" id="GO:0017000">
    <property type="term" value="P:antibiotic biosynthetic process"/>
    <property type="evidence" value="ECO:0007669"/>
    <property type="project" value="UniProtKB-KW"/>
</dbReference>
<evidence type="ECO:0000313" key="7">
    <source>
        <dbReference type="Proteomes" id="UP000248627"/>
    </source>
</evidence>
<keyword evidence="3" id="KW-0408">Iron</keyword>
<gene>
    <name evidence="6" type="ORF">C1I93_05910</name>
</gene>
<comment type="cofactor">
    <cofactor evidence="1">
        <name>Fe(2+)</name>
        <dbReference type="ChEBI" id="CHEBI:29033"/>
    </cofactor>
</comment>
<protein>
    <submittedName>
        <fullName evidence="6">Taurine catabolism dioxygenase TauD</fullName>
    </submittedName>
</protein>
<keyword evidence="2" id="KW-0560">Oxidoreductase</keyword>
<evidence type="ECO:0000256" key="3">
    <source>
        <dbReference type="ARBA" id="ARBA00023004"/>
    </source>
</evidence>
<name>A0A2W2E362_9ACTN</name>